<sequence>MKINRLIFLVFLLFSCQEEVILELREEPSNTVIEGFWTDTRSLNQVRITKSRGYYDSSYYQPISNAKVSIYHHERNREIEFFFSSKTETYLPGTNLDGEEGEHYTLKVKVGNNEYESSGELLEAPELDSLSYSYHEKQAFRPAGYYLKLHGNIPFEENNYYRIRVVRNDTLLNRKGDYLLFDDTFGTGVIEDGFELDNIPFKKGDEAKVTLFRLNKSAYNYLQDLVGLLYNDGGLFSPPPQNPQSNIELVKGQDPALGYFMVSPVISESITIQ</sequence>
<dbReference type="RefSeq" id="WP_192011665.1">
    <property type="nucleotide sequence ID" value="NZ_JACYTQ010000008.1"/>
</dbReference>
<protein>
    <submittedName>
        <fullName evidence="1">DUF4249 domain-containing protein</fullName>
    </submittedName>
</protein>
<gene>
    <name evidence="1" type="ORF">IFO69_18720</name>
</gene>
<name>A0ABR9APS6_9BACT</name>
<proteinExistence type="predicted"/>
<reference evidence="1 2" key="1">
    <citation type="submission" date="2020-09" db="EMBL/GenBank/DDBJ databases">
        <title>Echinicola sp. CAU 1574 isolated from sand of Sido Beach.</title>
        <authorList>
            <person name="Kim W."/>
        </authorList>
    </citation>
    <scope>NUCLEOTIDE SEQUENCE [LARGE SCALE GENOMIC DNA]</scope>
    <source>
        <strain evidence="1 2">CAU 1574</strain>
    </source>
</reference>
<keyword evidence="2" id="KW-1185">Reference proteome</keyword>
<dbReference type="PROSITE" id="PS51257">
    <property type="entry name" value="PROKAR_LIPOPROTEIN"/>
    <property type="match status" value="1"/>
</dbReference>
<dbReference type="Proteomes" id="UP000647133">
    <property type="component" value="Unassembled WGS sequence"/>
</dbReference>
<dbReference type="Pfam" id="PF14054">
    <property type="entry name" value="DUF4249"/>
    <property type="match status" value="1"/>
</dbReference>
<dbReference type="InterPro" id="IPR025345">
    <property type="entry name" value="DUF4249"/>
</dbReference>
<evidence type="ECO:0000313" key="2">
    <source>
        <dbReference type="Proteomes" id="UP000647133"/>
    </source>
</evidence>
<organism evidence="1 2">
    <name type="scientific">Echinicola arenosa</name>
    <dbReference type="NCBI Taxonomy" id="2774144"/>
    <lineage>
        <taxon>Bacteria</taxon>
        <taxon>Pseudomonadati</taxon>
        <taxon>Bacteroidota</taxon>
        <taxon>Cytophagia</taxon>
        <taxon>Cytophagales</taxon>
        <taxon>Cyclobacteriaceae</taxon>
        <taxon>Echinicola</taxon>
    </lineage>
</organism>
<accession>A0ABR9APS6</accession>
<comment type="caution">
    <text evidence="1">The sequence shown here is derived from an EMBL/GenBank/DDBJ whole genome shotgun (WGS) entry which is preliminary data.</text>
</comment>
<dbReference type="EMBL" id="JACYTQ010000008">
    <property type="protein sequence ID" value="MBD8490792.1"/>
    <property type="molecule type" value="Genomic_DNA"/>
</dbReference>
<evidence type="ECO:0000313" key="1">
    <source>
        <dbReference type="EMBL" id="MBD8490792.1"/>
    </source>
</evidence>